<dbReference type="InterPro" id="IPR006502">
    <property type="entry name" value="PDDEXK-like"/>
</dbReference>
<dbReference type="eggNOG" id="ENOG502QRQ0">
    <property type="taxonomic scope" value="Eukaryota"/>
</dbReference>
<organism evidence="2 3">
    <name type="scientific">Nelumbo nucifera</name>
    <name type="common">Sacred lotus</name>
    <dbReference type="NCBI Taxonomy" id="4432"/>
    <lineage>
        <taxon>Eukaryota</taxon>
        <taxon>Viridiplantae</taxon>
        <taxon>Streptophyta</taxon>
        <taxon>Embryophyta</taxon>
        <taxon>Tracheophyta</taxon>
        <taxon>Spermatophyta</taxon>
        <taxon>Magnoliopsida</taxon>
        <taxon>Proteales</taxon>
        <taxon>Nelumbonaceae</taxon>
        <taxon>Nelumbo</taxon>
    </lineage>
</organism>
<dbReference type="FunCoup" id="A0A1U8BPX5">
    <property type="interactions" value="881"/>
</dbReference>
<evidence type="ECO:0000313" key="3">
    <source>
        <dbReference type="RefSeq" id="XP_010279309.1"/>
    </source>
</evidence>
<dbReference type="InParanoid" id="A0A1U8BPX5"/>
<feature type="compositionally biased region" description="Low complexity" evidence="1">
    <location>
        <begin position="324"/>
        <end position="336"/>
    </location>
</feature>
<dbReference type="PANTHER" id="PTHR31579">
    <property type="entry name" value="OS03G0796600 PROTEIN"/>
    <property type="match status" value="1"/>
</dbReference>
<gene>
    <name evidence="3" type="primary">LOC104613266</name>
</gene>
<proteinExistence type="predicted"/>
<name>A0A1U8BPX5_NELNU</name>
<dbReference type="AlphaFoldDB" id="A0A1U8BPX5"/>
<dbReference type="NCBIfam" id="TIGR01615">
    <property type="entry name" value="A_thal_3542"/>
    <property type="match status" value="1"/>
</dbReference>
<dbReference type="GeneID" id="104613266"/>
<feature type="region of interest" description="Disordered" evidence="1">
    <location>
        <begin position="365"/>
        <end position="387"/>
    </location>
</feature>
<evidence type="ECO:0000313" key="2">
    <source>
        <dbReference type="Proteomes" id="UP000189703"/>
    </source>
</evidence>
<dbReference type="KEGG" id="nnu:104613266"/>
<protein>
    <submittedName>
        <fullName evidence="3">Uncharacterized protein LOC104613266</fullName>
    </submittedName>
</protein>
<dbReference type="OrthoDB" id="691424at2759"/>
<accession>A0A1U8BPX5</accession>
<feature type="region of interest" description="Disordered" evidence="1">
    <location>
        <begin position="294"/>
        <end position="339"/>
    </location>
</feature>
<dbReference type="Pfam" id="PF04720">
    <property type="entry name" value="PDDEXK_6"/>
    <property type="match status" value="1"/>
</dbReference>
<sequence length="402" mass="44464">MPPFKIQPIDSRLVEESIRSDPVKPIVKSRLKRLFERQFPSVLRISSTEKPSAGEQQYSKDANNNDWEPSSVCLDKMVRNFIEENNEKYLSAAKCGRNRCNCFNGSCSDSSDDEFDVSNVFTESTTAASCGDACEILKSLVPCASVAERNLLADTAKVIEKNKGCKRKDDCRKVVTDGLVALGYDASICKSRWEKSPSFPAGEYEYVDVIVDGERFLIDVDFRSEFEIARSTGTYKAVLQVIPTIFVGKADRLQQIISIISDAARQSLKKKGMHFPPWRKAEYMKAKWLSPYTRATSTNTSSPVKTAESGTQSQSVMESEKKLSSGNITNNSNSSGEFELLFGENSPRETVSGASSFSALEIPEEEDKVKFSPWQLPAIKPKSSQGGARVVTGLASVLKEKS</sequence>
<feature type="compositionally biased region" description="Polar residues" evidence="1">
    <location>
        <begin position="294"/>
        <end position="317"/>
    </location>
</feature>
<dbReference type="OMA" id="NERQPAT"/>
<dbReference type="RefSeq" id="XP_010279309.1">
    <property type="nucleotide sequence ID" value="XM_010281007.2"/>
</dbReference>
<evidence type="ECO:0000256" key="1">
    <source>
        <dbReference type="SAM" id="MobiDB-lite"/>
    </source>
</evidence>
<dbReference type="Proteomes" id="UP000189703">
    <property type="component" value="Unplaced"/>
</dbReference>
<dbReference type="PANTHER" id="PTHR31579:SF1">
    <property type="entry name" value="OS03G0796600 PROTEIN"/>
    <property type="match status" value="1"/>
</dbReference>
<reference evidence="3" key="1">
    <citation type="submission" date="2025-08" db="UniProtKB">
        <authorList>
            <consortium name="RefSeq"/>
        </authorList>
    </citation>
    <scope>IDENTIFICATION</scope>
</reference>
<keyword evidence="2" id="KW-1185">Reference proteome</keyword>